<dbReference type="PRINTS" id="PR00722">
    <property type="entry name" value="CHYMOTRYPSIN"/>
</dbReference>
<evidence type="ECO:0000256" key="6">
    <source>
        <dbReference type="SAM" id="Phobius"/>
    </source>
</evidence>
<dbReference type="Gene3D" id="2.40.10.10">
    <property type="entry name" value="Trypsin-like serine proteases"/>
    <property type="match status" value="1"/>
</dbReference>
<evidence type="ECO:0000256" key="3">
    <source>
        <dbReference type="ARBA" id="ARBA00022801"/>
    </source>
</evidence>
<evidence type="ECO:0000256" key="7">
    <source>
        <dbReference type="SAM" id="SignalP"/>
    </source>
</evidence>
<dbReference type="AlphaFoldDB" id="A0A8J1LSW7"/>
<evidence type="ECO:0000259" key="8">
    <source>
        <dbReference type="PROSITE" id="PS50240"/>
    </source>
</evidence>
<dbReference type="FunFam" id="2.40.10.10:FF:000024">
    <property type="entry name" value="Serine protease 53"/>
    <property type="match status" value="1"/>
</dbReference>
<evidence type="ECO:0000256" key="5">
    <source>
        <dbReference type="RuleBase" id="RU363034"/>
    </source>
</evidence>
<dbReference type="InterPro" id="IPR009003">
    <property type="entry name" value="Peptidase_S1_PA"/>
</dbReference>
<keyword evidence="2 7" id="KW-0732">Signal</keyword>
<dbReference type="InterPro" id="IPR001254">
    <property type="entry name" value="Trypsin_dom"/>
</dbReference>
<dbReference type="InterPro" id="IPR001314">
    <property type="entry name" value="Peptidase_S1A"/>
</dbReference>
<dbReference type="InterPro" id="IPR033116">
    <property type="entry name" value="TRYPSIN_SER"/>
</dbReference>
<dbReference type="SMART" id="SM00020">
    <property type="entry name" value="Tryp_SPc"/>
    <property type="match status" value="1"/>
</dbReference>
<dbReference type="GO" id="GO:0004252">
    <property type="term" value="F:serine-type endopeptidase activity"/>
    <property type="evidence" value="ECO:0007669"/>
    <property type="project" value="InterPro"/>
</dbReference>
<dbReference type="PROSITE" id="PS50240">
    <property type="entry name" value="TRYPSIN_DOM"/>
    <property type="match status" value="1"/>
</dbReference>
<dbReference type="KEGG" id="xla:121398115"/>
<accession>A0A8J1LSW7</accession>
<keyword evidence="4" id="KW-1015">Disulfide bond</keyword>
<dbReference type="GO" id="GO:0006508">
    <property type="term" value="P:proteolysis"/>
    <property type="evidence" value="ECO:0007669"/>
    <property type="project" value="UniProtKB-KW"/>
</dbReference>
<dbReference type="OrthoDB" id="93664at2759"/>
<feature type="domain" description="Peptidase S1" evidence="8">
    <location>
        <begin position="45"/>
        <end position="286"/>
    </location>
</feature>
<dbReference type="SUPFAM" id="SSF50494">
    <property type="entry name" value="Trypsin-like serine proteases"/>
    <property type="match status" value="1"/>
</dbReference>
<dbReference type="PROSITE" id="PS00134">
    <property type="entry name" value="TRYPSIN_HIS"/>
    <property type="match status" value="1"/>
</dbReference>
<keyword evidence="9" id="KW-1185">Reference proteome</keyword>
<dbReference type="GeneID" id="121398115"/>
<dbReference type="RefSeq" id="XP_041432637.1">
    <property type="nucleotide sequence ID" value="XM_041576703.1"/>
</dbReference>
<keyword evidence="6" id="KW-1133">Transmembrane helix</keyword>
<dbReference type="InterPro" id="IPR018114">
    <property type="entry name" value="TRYPSIN_HIS"/>
</dbReference>
<feature type="transmembrane region" description="Helical" evidence="6">
    <location>
        <begin position="308"/>
        <end position="326"/>
    </location>
</feature>
<evidence type="ECO:0000256" key="4">
    <source>
        <dbReference type="ARBA" id="ARBA00023157"/>
    </source>
</evidence>
<dbReference type="PANTHER" id="PTHR24253:SF161">
    <property type="entry name" value="SERINE PROTEASE 27-LIKE"/>
    <property type="match status" value="1"/>
</dbReference>
<dbReference type="PROSITE" id="PS00135">
    <property type="entry name" value="TRYPSIN_SER"/>
    <property type="match status" value="1"/>
</dbReference>
<keyword evidence="1 5" id="KW-0645">Protease</keyword>
<evidence type="ECO:0000313" key="9">
    <source>
        <dbReference type="Proteomes" id="UP000186698"/>
    </source>
</evidence>
<dbReference type="Proteomes" id="UP000186698">
    <property type="component" value="Chromosome 9_10L"/>
</dbReference>
<reference evidence="10" key="1">
    <citation type="submission" date="2025-08" db="UniProtKB">
        <authorList>
            <consortium name="RefSeq"/>
        </authorList>
    </citation>
    <scope>IDENTIFICATION</scope>
    <source>
        <strain evidence="10">J_2021</strain>
        <tissue evidence="10">Erythrocytes</tissue>
    </source>
</reference>
<dbReference type="Pfam" id="PF00089">
    <property type="entry name" value="Trypsin"/>
    <property type="match status" value="1"/>
</dbReference>
<feature type="signal peptide" evidence="7">
    <location>
        <begin position="1"/>
        <end position="27"/>
    </location>
</feature>
<gene>
    <name evidence="10" type="primary">LOC121398115</name>
</gene>
<evidence type="ECO:0000256" key="1">
    <source>
        <dbReference type="ARBA" id="ARBA00022670"/>
    </source>
</evidence>
<dbReference type="InterPro" id="IPR043504">
    <property type="entry name" value="Peptidase_S1_PA_chymotrypsin"/>
</dbReference>
<keyword evidence="5" id="KW-0720">Serine protease</keyword>
<keyword evidence="3 5" id="KW-0378">Hydrolase</keyword>
<dbReference type="PANTHER" id="PTHR24253">
    <property type="entry name" value="TRANSMEMBRANE PROTEASE SERINE"/>
    <property type="match status" value="1"/>
</dbReference>
<evidence type="ECO:0000256" key="2">
    <source>
        <dbReference type="ARBA" id="ARBA00022729"/>
    </source>
</evidence>
<dbReference type="CDD" id="cd00190">
    <property type="entry name" value="Tryp_SPc"/>
    <property type="match status" value="1"/>
</dbReference>
<organism evidence="9 10">
    <name type="scientific">Xenopus laevis</name>
    <name type="common">African clawed frog</name>
    <dbReference type="NCBI Taxonomy" id="8355"/>
    <lineage>
        <taxon>Eukaryota</taxon>
        <taxon>Metazoa</taxon>
        <taxon>Chordata</taxon>
        <taxon>Craniata</taxon>
        <taxon>Vertebrata</taxon>
        <taxon>Euteleostomi</taxon>
        <taxon>Amphibia</taxon>
        <taxon>Batrachia</taxon>
        <taxon>Anura</taxon>
        <taxon>Pipoidea</taxon>
        <taxon>Pipidae</taxon>
        <taxon>Xenopodinae</taxon>
        <taxon>Xenopus</taxon>
        <taxon>Xenopus</taxon>
    </lineage>
</organism>
<proteinExistence type="predicted"/>
<evidence type="ECO:0000313" key="10">
    <source>
        <dbReference type="RefSeq" id="XP_041432637.1"/>
    </source>
</evidence>
<keyword evidence="6" id="KW-0812">Transmembrane</keyword>
<keyword evidence="6" id="KW-0472">Membrane</keyword>
<feature type="chain" id="PRO_5035191029" evidence="7">
    <location>
        <begin position="28"/>
        <end position="328"/>
    </location>
</feature>
<name>A0A8J1LSW7_XENLA</name>
<sequence>MFICVKCNVTVLIILIKHLCISPLGISGIIQAVTDCGVSSLAGRIVGGQDAVPDKWPWQLSFRFQGKHFCGGSLLSPTWAVTAAHCFIDTKLTSKDITVFLGSYKLSEKGPHEVSVGVKQFINYPTYKNVADIGDISLVELAREVNISEYITPICLPSSSVNFATGQKCWVTGWGRQKNNNNQPLADILQEVSLPLIGAKKCNELYNTQSGAETATIKDEMICSGYINGGKGSCQGDSGGPVVCNEGNRWYLAGIVSFAAGCALPYRPGVNTLVTVYSDWIVQNAPNVTGNVRNVTFTSPLIPLGNTAPTVVIPTFLFPFLFILLVSQ</sequence>
<dbReference type="GO" id="GO:0008236">
    <property type="term" value="F:serine-type peptidase activity"/>
    <property type="evidence" value="ECO:0000318"/>
    <property type="project" value="GO_Central"/>
</dbReference>
<protein>
    <submittedName>
        <fullName evidence="10">Serine protease 27-like isoform X1</fullName>
    </submittedName>
</protein>